<dbReference type="RefSeq" id="WP_184676118.1">
    <property type="nucleotide sequence ID" value="NZ_JACHGY010000001.1"/>
</dbReference>
<evidence type="ECO:0000313" key="2">
    <source>
        <dbReference type="EMBL" id="MBB6428725.1"/>
    </source>
</evidence>
<accession>A0A7X0H6I4</accession>
<feature type="compositionally biased region" description="Basic and acidic residues" evidence="1">
    <location>
        <begin position="8"/>
        <end position="24"/>
    </location>
</feature>
<dbReference type="Proteomes" id="UP000541810">
    <property type="component" value="Unassembled WGS sequence"/>
</dbReference>
<keyword evidence="3" id="KW-1185">Reference proteome</keyword>
<evidence type="ECO:0000256" key="1">
    <source>
        <dbReference type="SAM" id="MobiDB-lite"/>
    </source>
</evidence>
<organism evidence="2 3">
    <name type="scientific">Algisphaera agarilytica</name>
    <dbReference type="NCBI Taxonomy" id="1385975"/>
    <lineage>
        <taxon>Bacteria</taxon>
        <taxon>Pseudomonadati</taxon>
        <taxon>Planctomycetota</taxon>
        <taxon>Phycisphaerae</taxon>
        <taxon>Phycisphaerales</taxon>
        <taxon>Phycisphaeraceae</taxon>
        <taxon>Algisphaera</taxon>
    </lineage>
</organism>
<evidence type="ECO:0000313" key="3">
    <source>
        <dbReference type="Proteomes" id="UP000541810"/>
    </source>
</evidence>
<name>A0A7X0H6I4_9BACT</name>
<feature type="region of interest" description="Disordered" evidence="1">
    <location>
        <begin position="1"/>
        <end position="24"/>
    </location>
</feature>
<protein>
    <submittedName>
        <fullName evidence="2">Uncharacterized protein</fullName>
    </submittedName>
</protein>
<comment type="caution">
    <text evidence="2">The sequence shown here is derived from an EMBL/GenBank/DDBJ whole genome shotgun (WGS) entry which is preliminary data.</text>
</comment>
<dbReference type="EMBL" id="JACHGY010000001">
    <property type="protein sequence ID" value="MBB6428725.1"/>
    <property type="molecule type" value="Genomic_DNA"/>
</dbReference>
<sequence length="238" mass="27126">MVSSSWDSLRELADPPTEQGKDGRRVRGQAFAVELQTLEGTDRLQLAYDYANVVRTQAQIADVWFVDRGQDAVVYAGRYPRKDHPEARAKLKEVRAATVEGKRVFRKAKLVAIDRKQAGIRDKHDLSQYSGYRTLLVAVFDENHGKEFRRSAEETAEALREEHEVDIYFYHGPNQSLVTAGLFTQMDFVPVDGVDSYGPEIRQMQEIFPHTQRNGEYLIGEDLASEDKREPTVVVRVP</sequence>
<reference evidence="2 3" key="1">
    <citation type="submission" date="2020-08" db="EMBL/GenBank/DDBJ databases">
        <title>Genomic Encyclopedia of Type Strains, Phase IV (KMG-IV): sequencing the most valuable type-strain genomes for metagenomic binning, comparative biology and taxonomic classification.</title>
        <authorList>
            <person name="Goeker M."/>
        </authorList>
    </citation>
    <scope>NUCLEOTIDE SEQUENCE [LARGE SCALE GENOMIC DNA]</scope>
    <source>
        <strain evidence="2 3">DSM 103725</strain>
    </source>
</reference>
<proteinExistence type="predicted"/>
<gene>
    <name evidence="2" type="ORF">HNQ40_000531</name>
</gene>
<dbReference type="AlphaFoldDB" id="A0A7X0H6I4"/>